<proteinExistence type="predicted"/>
<dbReference type="InterPro" id="IPR016977">
    <property type="entry name" value="ComGF"/>
</dbReference>
<organism evidence="1 2">
    <name type="scientific">Bacillus swezeyi</name>
    <dbReference type="NCBI Taxonomy" id="1925020"/>
    <lineage>
        <taxon>Bacteria</taxon>
        <taxon>Bacillati</taxon>
        <taxon>Bacillota</taxon>
        <taxon>Bacilli</taxon>
        <taxon>Bacillales</taxon>
        <taxon>Bacillaceae</taxon>
        <taxon>Bacillus</taxon>
    </lineage>
</organism>
<accession>A0A1R1QAX6</accession>
<reference evidence="1 2" key="1">
    <citation type="submission" date="2017-01" db="EMBL/GenBank/DDBJ databases">
        <title>Bacillus phylogenomics.</title>
        <authorList>
            <person name="Dunlap C."/>
        </authorList>
    </citation>
    <scope>NUCLEOTIDE SEQUENCE [LARGE SCALE GENOMIC DNA]</scope>
    <source>
        <strain evidence="1 2">NRRL B-41282</strain>
    </source>
</reference>
<dbReference type="EMBL" id="MTJL01000044">
    <property type="protein sequence ID" value="OMH99897.1"/>
    <property type="molecule type" value="Genomic_DNA"/>
</dbReference>
<dbReference type="AlphaFoldDB" id="A0A1R1RU93"/>
<dbReference type="OrthoDB" id="2361316at2"/>
<sequence length="124" mass="14297">MFIAGTMASIFHLFLSQERKETDIHPQEWTITAEQILKECRNALDIKAANGHHALEMTNSKGETVRYEQYQTTIRKRVNSKGHVPILQHVKHVTFKIQDHQLMIEAVSLSDKTYHAAFPIYHSA</sequence>
<evidence type="ECO:0000313" key="1">
    <source>
        <dbReference type="EMBL" id="OMH99897.1"/>
    </source>
</evidence>
<dbReference type="NCBIfam" id="NF041002">
    <property type="entry name" value="pilin_ComGF"/>
    <property type="match status" value="1"/>
</dbReference>
<name>A0A1R1RU93_9BACI</name>
<dbReference type="Pfam" id="PF15980">
    <property type="entry name" value="ComGF"/>
    <property type="match status" value="1"/>
</dbReference>
<protein>
    <submittedName>
        <fullName evidence="1">Chromosome partitioning protein ParA</fullName>
    </submittedName>
</protein>
<comment type="caution">
    <text evidence="1">The sequence shown here is derived from an EMBL/GenBank/DDBJ whole genome shotgun (WGS) entry which is preliminary data.</text>
</comment>
<keyword evidence="2" id="KW-1185">Reference proteome</keyword>
<gene>
    <name evidence="1" type="ORF">BW143_19630</name>
</gene>
<dbReference type="Proteomes" id="UP000187367">
    <property type="component" value="Unassembled WGS sequence"/>
</dbReference>
<evidence type="ECO:0000313" key="2">
    <source>
        <dbReference type="Proteomes" id="UP000187367"/>
    </source>
</evidence>
<accession>A0A1R1RU93</accession>